<dbReference type="AlphaFoldDB" id="A0A427DYH4"/>
<dbReference type="EMBL" id="RHQL01000010">
    <property type="protein sequence ID" value="RRV08842.1"/>
    <property type="molecule type" value="Genomic_DNA"/>
</dbReference>
<evidence type="ECO:0000313" key="1">
    <source>
        <dbReference type="EMBL" id="RRV08842.1"/>
    </source>
</evidence>
<proteinExistence type="predicted"/>
<reference evidence="1 2" key="1">
    <citation type="submission" date="2018-10" db="EMBL/GenBank/DDBJ databases">
        <title>Transmission dynamics of multidrug resistant bacteria on intensive care unit surfaces.</title>
        <authorList>
            <person name="D'Souza A.W."/>
            <person name="Potter R.F."/>
            <person name="Wallace M."/>
            <person name="Shupe A."/>
            <person name="Patel S."/>
            <person name="Sun S."/>
            <person name="Gul D."/>
            <person name="Kwon J.H."/>
            <person name="Andleeb S."/>
            <person name="Burnham C.-A.D."/>
            <person name="Dantas G."/>
        </authorList>
    </citation>
    <scope>NUCLEOTIDE SEQUENCE [LARGE SCALE GENOMIC DNA]</scope>
    <source>
        <strain evidence="1 2">PX_177</strain>
    </source>
</reference>
<dbReference type="Proteomes" id="UP000276506">
    <property type="component" value="Unassembled WGS sequence"/>
</dbReference>
<protein>
    <submittedName>
        <fullName evidence="1">Uncharacterized protein</fullName>
    </submittedName>
</protein>
<name>A0A427DYH4_9GAMM</name>
<comment type="caution">
    <text evidence="1">The sequence shown here is derived from an EMBL/GenBank/DDBJ whole genome shotgun (WGS) entry which is preliminary data.</text>
</comment>
<accession>A0A427DYH4</accession>
<organism evidence="1 2">
    <name type="scientific">Stutzerimonas xanthomarina</name>
    <dbReference type="NCBI Taxonomy" id="271420"/>
    <lineage>
        <taxon>Bacteria</taxon>
        <taxon>Pseudomonadati</taxon>
        <taxon>Pseudomonadota</taxon>
        <taxon>Gammaproteobacteria</taxon>
        <taxon>Pseudomonadales</taxon>
        <taxon>Pseudomonadaceae</taxon>
        <taxon>Stutzerimonas</taxon>
    </lineage>
</organism>
<evidence type="ECO:0000313" key="2">
    <source>
        <dbReference type="Proteomes" id="UP000276506"/>
    </source>
</evidence>
<dbReference type="RefSeq" id="WP_125877977.1">
    <property type="nucleotide sequence ID" value="NZ_RHQL01000010.1"/>
</dbReference>
<gene>
    <name evidence="1" type="ORF">EGJ28_16385</name>
</gene>
<sequence length="222" mass="24608">MTATILDLHHLERLLQSLDTQGWETTEVFDQGAWQSCTSAQLVLRRIAECDPPVIKLQSADGGVAIVRLAWGLGPALLVDNYTGPEVFREAIDAAIAELSALASADLLERLLAQVVQSGAQNYQGAQFDIDIGSEELQAVVLLQLRNRPTPHQLRMLAEQERNELRAELDALLGVVRAVHEQLRRFEEDLPEGFDRRVLKLVEDAAATGQQQPHLPTPEMVH</sequence>